<dbReference type="AlphaFoldDB" id="A0A2A4FZL6"/>
<evidence type="ECO:0000313" key="3">
    <source>
        <dbReference type="Proteomes" id="UP000218934"/>
    </source>
</evidence>
<accession>A0A2A4FZL6</accession>
<gene>
    <name evidence="2" type="ORF">COO09_08615</name>
</gene>
<name>A0A2A4FZL6_9SPHN</name>
<reference evidence="2 3" key="1">
    <citation type="submission" date="2017-09" db="EMBL/GenBank/DDBJ databases">
        <title>The Catabolism of 3,6-Dichlorosalicylic acid is Initiated by the Cytochrome P450 Monooxygenase DsmABC in Rhizorhabdus dicambivorans Ndbn-20.</title>
        <authorList>
            <person name="Na L."/>
        </authorList>
    </citation>
    <scope>NUCLEOTIDE SEQUENCE [LARGE SCALE GENOMIC DNA]</scope>
    <source>
        <strain evidence="2 3">Ndbn-20m</strain>
    </source>
</reference>
<feature type="transmembrane region" description="Helical" evidence="1">
    <location>
        <begin position="114"/>
        <end position="141"/>
    </location>
</feature>
<dbReference type="OrthoDB" id="7584241at2"/>
<feature type="transmembrane region" description="Helical" evidence="1">
    <location>
        <begin position="77"/>
        <end position="94"/>
    </location>
</feature>
<evidence type="ECO:0000256" key="1">
    <source>
        <dbReference type="SAM" id="Phobius"/>
    </source>
</evidence>
<sequence>MPIRAYLLIAITAFLVAVTGSDLITRMTVGGDSFSEAVHGHLEWASTTKLGIAFLFMPFGVAAIVCGAVNRRSKTRSAATIFFIAMAALAYFYFSGFEGSHHAMLERKWTAAALSIGLLPFFVGIPLSVMVGIAALAAAGFDRRPV</sequence>
<evidence type="ECO:0000313" key="2">
    <source>
        <dbReference type="EMBL" id="PCE42872.1"/>
    </source>
</evidence>
<comment type="caution">
    <text evidence="2">The sequence shown here is derived from an EMBL/GenBank/DDBJ whole genome shotgun (WGS) entry which is preliminary data.</text>
</comment>
<keyword evidence="1" id="KW-1133">Transmembrane helix</keyword>
<feature type="transmembrane region" description="Helical" evidence="1">
    <location>
        <begin position="50"/>
        <end position="70"/>
    </location>
</feature>
<dbReference type="KEGG" id="rdi:CMV14_04480"/>
<protein>
    <submittedName>
        <fullName evidence="2">Uncharacterized protein</fullName>
    </submittedName>
</protein>
<keyword evidence="1" id="KW-0812">Transmembrane</keyword>
<keyword evidence="1" id="KW-0472">Membrane</keyword>
<dbReference type="RefSeq" id="WP_066959393.1">
    <property type="nucleotide sequence ID" value="NZ_CP023449.1"/>
</dbReference>
<keyword evidence="3" id="KW-1185">Reference proteome</keyword>
<dbReference type="EMBL" id="NWUF01000006">
    <property type="protein sequence ID" value="PCE42872.1"/>
    <property type="molecule type" value="Genomic_DNA"/>
</dbReference>
<dbReference type="Proteomes" id="UP000218934">
    <property type="component" value="Unassembled WGS sequence"/>
</dbReference>
<organism evidence="2 3">
    <name type="scientific">Rhizorhabdus dicambivorans</name>
    <dbReference type="NCBI Taxonomy" id="1850238"/>
    <lineage>
        <taxon>Bacteria</taxon>
        <taxon>Pseudomonadati</taxon>
        <taxon>Pseudomonadota</taxon>
        <taxon>Alphaproteobacteria</taxon>
        <taxon>Sphingomonadales</taxon>
        <taxon>Sphingomonadaceae</taxon>
        <taxon>Rhizorhabdus</taxon>
    </lineage>
</organism>
<proteinExistence type="predicted"/>